<evidence type="ECO:0000313" key="2">
    <source>
        <dbReference type="Proteomes" id="UP001187471"/>
    </source>
</evidence>
<organism evidence="1 2">
    <name type="scientific">Escallonia rubra</name>
    <dbReference type="NCBI Taxonomy" id="112253"/>
    <lineage>
        <taxon>Eukaryota</taxon>
        <taxon>Viridiplantae</taxon>
        <taxon>Streptophyta</taxon>
        <taxon>Embryophyta</taxon>
        <taxon>Tracheophyta</taxon>
        <taxon>Spermatophyta</taxon>
        <taxon>Magnoliopsida</taxon>
        <taxon>eudicotyledons</taxon>
        <taxon>Gunneridae</taxon>
        <taxon>Pentapetalae</taxon>
        <taxon>asterids</taxon>
        <taxon>campanulids</taxon>
        <taxon>Escalloniales</taxon>
        <taxon>Escalloniaceae</taxon>
        <taxon>Escallonia</taxon>
    </lineage>
</organism>
<accession>A0AA88QAB2</accession>
<proteinExistence type="predicted"/>
<name>A0AA88QAB2_9ASTE</name>
<dbReference type="Proteomes" id="UP001187471">
    <property type="component" value="Unassembled WGS sequence"/>
</dbReference>
<evidence type="ECO:0000313" key="1">
    <source>
        <dbReference type="EMBL" id="KAK2965182.1"/>
    </source>
</evidence>
<comment type="caution">
    <text evidence="1">The sequence shown here is derived from an EMBL/GenBank/DDBJ whole genome shotgun (WGS) entry which is preliminary data.</text>
</comment>
<reference evidence="1" key="1">
    <citation type="submission" date="2022-12" db="EMBL/GenBank/DDBJ databases">
        <title>Draft genome assemblies for two species of Escallonia (Escalloniales).</title>
        <authorList>
            <person name="Chanderbali A."/>
            <person name="Dervinis C."/>
            <person name="Anghel I."/>
            <person name="Soltis D."/>
            <person name="Soltis P."/>
            <person name="Zapata F."/>
        </authorList>
    </citation>
    <scope>NUCLEOTIDE SEQUENCE</scope>
    <source>
        <strain evidence="1">UCBG92.1500</strain>
        <tissue evidence="1">Leaf</tissue>
    </source>
</reference>
<dbReference type="AlphaFoldDB" id="A0AA88QAB2"/>
<dbReference type="EMBL" id="JAVXUO010003229">
    <property type="protein sequence ID" value="KAK2965182.1"/>
    <property type="molecule type" value="Genomic_DNA"/>
</dbReference>
<keyword evidence="2" id="KW-1185">Reference proteome</keyword>
<protein>
    <submittedName>
        <fullName evidence="1">Uncharacterized protein</fullName>
    </submittedName>
</protein>
<gene>
    <name evidence="1" type="ORF">RJ640_019937</name>
</gene>
<sequence>MNGTCGFKLENNYELSYQSTIKGRDIPGQAGETGGRHSQGAVAVVEHRGELSAFVFLLCSKLSEWLLATIVANFRQHLVSSEKELVLLQ</sequence>